<feature type="transmembrane region" description="Helical" evidence="1">
    <location>
        <begin position="199"/>
        <end position="222"/>
    </location>
</feature>
<dbReference type="EMBL" id="AMFJ01000095">
    <property type="protein sequence ID" value="EKE29800.1"/>
    <property type="molecule type" value="Genomic_DNA"/>
</dbReference>
<keyword evidence="1" id="KW-0812">Transmembrane</keyword>
<feature type="transmembrane region" description="Helical" evidence="1">
    <location>
        <begin position="116"/>
        <end position="136"/>
    </location>
</feature>
<comment type="caution">
    <text evidence="2">The sequence shown here is derived from an EMBL/GenBank/DDBJ whole genome shotgun (WGS) entry which is preliminary data.</text>
</comment>
<reference evidence="2" key="1">
    <citation type="journal article" date="2012" name="Science">
        <title>Fermentation, hydrogen, and sulfur metabolism in multiple uncultivated bacterial phyla.</title>
        <authorList>
            <person name="Wrighton K.C."/>
            <person name="Thomas B.C."/>
            <person name="Sharon I."/>
            <person name="Miller C.S."/>
            <person name="Castelle C.J."/>
            <person name="VerBerkmoes N.C."/>
            <person name="Wilkins M.J."/>
            <person name="Hettich R.L."/>
            <person name="Lipton M.S."/>
            <person name="Williams K.H."/>
            <person name="Long P.E."/>
            <person name="Banfield J.F."/>
        </authorList>
    </citation>
    <scope>NUCLEOTIDE SEQUENCE [LARGE SCALE GENOMIC DNA]</scope>
</reference>
<keyword evidence="1" id="KW-1133">Transmembrane helix</keyword>
<keyword evidence="1" id="KW-0472">Membrane</keyword>
<evidence type="ECO:0000313" key="2">
    <source>
        <dbReference type="EMBL" id="EKE29800.1"/>
    </source>
</evidence>
<feature type="transmembrane region" description="Helical" evidence="1">
    <location>
        <begin position="165"/>
        <end position="187"/>
    </location>
</feature>
<organism evidence="2">
    <name type="scientific">uncultured bacterium</name>
    <name type="common">gcode 4</name>
    <dbReference type="NCBI Taxonomy" id="1234023"/>
    <lineage>
        <taxon>Bacteria</taxon>
        <taxon>environmental samples</taxon>
    </lineage>
</organism>
<protein>
    <submittedName>
        <fullName evidence="2">Uncharacterized protein</fullName>
    </submittedName>
</protein>
<name>K2H1S7_9BACT</name>
<evidence type="ECO:0000256" key="1">
    <source>
        <dbReference type="SAM" id="Phobius"/>
    </source>
</evidence>
<dbReference type="AntiFam" id="ANF00007">
    <property type="entry name" value="Shadow ORF (opposite clpB)"/>
</dbReference>
<proteinExistence type="predicted"/>
<accession>K2H1S7</accession>
<dbReference type="AlphaFoldDB" id="K2H1S7"/>
<sequence>MWLHILTHIYPDKSVLIAEKLHREGFCSFSLSYSCGSKEQEASDRPFFIGQSSLIPLDCLSNELKRLILSDDPLVHPFKKMQISLFLMLDKLSYRNSGPFWDDFGDIFEVNPILEVWIPSFLVFVEFILYAFNLLFNSRDFRIPYPCYCLVIEFPLKIVCFHFQFLYLVLIFLDFLYKVLLILPFAKLSPEKLLLIRKLFFYFIKAECIRIALVFQCFFLDFKRPYLFFERIQLNRLWGRGHLHTRWCFVYEVYGLIWQLPVWDVFEAELNGTDYRPVRNLYSMERFIFIFYSS</sequence>
<gene>
    <name evidence="2" type="ORF">ACD_2C00095G0002</name>
</gene>